<keyword evidence="2" id="KW-1185">Reference proteome</keyword>
<evidence type="ECO:0000313" key="2">
    <source>
        <dbReference type="Proteomes" id="UP000006691"/>
    </source>
</evidence>
<gene>
    <name evidence="1" type="ordered locus">SSIL_3342</name>
</gene>
<dbReference type="KEGG" id="siv:SSIL_3342"/>
<dbReference type="Proteomes" id="UP000006691">
    <property type="component" value="Chromosome"/>
</dbReference>
<dbReference type="HOGENOM" id="CLU_1481088_0_0_9"/>
<dbReference type="eggNOG" id="COG5492">
    <property type="taxonomic scope" value="Bacteria"/>
</dbReference>
<evidence type="ECO:0000313" key="1">
    <source>
        <dbReference type="EMBL" id="BAK17765.1"/>
    </source>
</evidence>
<reference evidence="1 2" key="2">
    <citation type="journal article" date="2012" name="J. Biosci. Bioeng.">
        <title>Complete genome sequence and characterization of the N-acylhomoserine lactone-degrading gene of the potato leaf-associated Solibacillus silvestris.</title>
        <authorList>
            <person name="Morohoshi T."/>
            <person name="Tominaga Y."/>
            <person name="Someya N."/>
            <person name="Ikeda T."/>
        </authorList>
    </citation>
    <scope>NUCLEOTIDE SEQUENCE [LARGE SCALE GENOMIC DNA]</scope>
    <source>
        <strain evidence="1 2">StLB046</strain>
    </source>
</reference>
<organism evidence="1 2">
    <name type="scientific">Solibacillus silvestris (strain StLB046)</name>
    <name type="common">Bacillus silvestris</name>
    <dbReference type="NCBI Taxonomy" id="1002809"/>
    <lineage>
        <taxon>Bacteria</taxon>
        <taxon>Bacillati</taxon>
        <taxon>Bacillota</taxon>
        <taxon>Bacilli</taxon>
        <taxon>Bacillales</taxon>
        <taxon>Caryophanaceae</taxon>
        <taxon>Solibacillus</taxon>
    </lineage>
</organism>
<dbReference type="RefSeq" id="WP_014824707.1">
    <property type="nucleotide sequence ID" value="NC_018065.1"/>
</dbReference>
<dbReference type="PATRIC" id="fig|1002809.3.peg.3383"/>
<name>F2F3W7_SOLSS</name>
<accession>F2F3W7</accession>
<protein>
    <submittedName>
        <fullName evidence="1">Predicted RNA-binding protein homologous to eukaryotic snRNP</fullName>
    </submittedName>
</protein>
<sequence length="182" mass="20781">MEWKNGSTKKIYRTTIDYHLYSENPVKPGESVESTVIIRLSKTTGTIALDHSLPLLAYLSPADSKETKIIWSSEGDDRQEYKAWPTQLNVEKNKTWKITFALPYYSGMGGHHAIYVLDRTGNEITQSFYYSGDERTTTLTIKPNKNYIPGESYTLFIKNILGRNGEVLEQSVKVDFTIKKES</sequence>
<dbReference type="AlphaFoldDB" id="F2F3W7"/>
<reference evidence="2" key="1">
    <citation type="submission" date="2011-04" db="EMBL/GenBank/DDBJ databases">
        <title>Genome sequence of Solibacillus silvestris StLB046.</title>
        <authorList>
            <person name="Morohoshi T."/>
            <person name="Someya N."/>
            <person name="Ikeda T."/>
        </authorList>
    </citation>
    <scope>NUCLEOTIDE SEQUENCE [LARGE SCALE GENOMIC DNA]</scope>
    <source>
        <strain evidence="2">StLB046</strain>
    </source>
</reference>
<proteinExistence type="predicted"/>
<dbReference type="STRING" id="1002809.SSIL_3342"/>
<dbReference type="EMBL" id="AP012157">
    <property type="protein sequence ID" value="BAK17765.1"/>
    <property type="molecule type" value="Genomic_DNA"/>
</dbReference>